<comment type="caution">
    <text evidence="2">The sequence shown here is derived from an EMBL/GenBank/DDBJ whole genome shotgun (WGS) entry which is preliminary data.</text>
</comment>
<organism evidence="2 3">
    <name type="scientific">Streptomyces carminius</name>
    <dbReference type="NCBI Taxonomy" id="2665496"/>
    <lineage>
        <taxon>Bacteria</taxon>
        <taxon>Bacillati</taxon>
        <taxon>Actinomycetota</taxon>
        <taxon>Actinomycetes</taxon>
        <taxon>Kitasatosporales</taxon>
        <taxon>Streptomycetaceae</taxon>
        <taxon>Streptomyces</taxon>
    </lineage>
</organism>
<proteinExistence type="predicted"/>
<name>A0A2M8M042_9ACTN</name>
<dbReference type="EMBL" id="PGGW01000040">
    <property type="protein sequence ID" value="PJE97549.1"/>
    <property type="molecule type" value="Genomic_DNA"/>
</dbReference>
<feature type="region of interest" description="Disordered" evidence="1">
    <location>
        <begin position="1"/>
        <end position="64"/>
    </location>
</feature>
<reference evidence="2 3" key="1">
    <citation type="submission" date="2017-11" db="EMBL/GenBank/DDBJ databases">
        <title>Streptomyces carmine sp. nov., a novel actinomycete isolated from Sophora alopecuroides in Xinjiang, China.</title>
        <authorList>
            <person name="Wang Y."/>
            <person name="Luo X."/>
            <person name="Wan C."/>
            <person name="Zhang L."/>
        </authorList>
    </citation>
    <scope>NUCLEOTIDE SEQUENCE [LARGE SCALE GENOMIC DNA]</scope>
    <source>
        <strain evidence="2 3">TRM SA0054</strain>
    </source>
</reference>
<keyword evidence="3" id="KW-1185">Reference proteome</keyword>
<protein>
    <submittedName>
        <fullName evidence="2">Uncharacterized protein</fullName>
    </submittedName>
</protein>
<gene>
    <name evidence="2" type="ORF">CUT44_12840</name>
</gene>
<feature type="compositionally biased region" description="Basic and acidic residues" evidence="1">
    <location>
        <begin position="54"/>
        <end position="64"/>
    </location>
</feature>
<accession>A0A2M8M042</accession>
<evidence type="ECO:0000313" key="2">
    <source>
        <dbReference type="EMBL" id="PJE97549.1"/>
    </source>
</evidence>
<dbReference type="Proteomes" id="UP000230407">
    <property type="component" value="Unassembled WGS sequence"/>
</dbReference>
<evidence type="ECO:0000313" key="3">
    <source>
        <dbReference type="Proteomes" id="UP000230407"/>
    </source>
</evidence>
<dbReference type="AlphaFoldDB" id="A0A2M8M042"/>
<sequence length="64" mass="6798">MQWEDTWGDGGEGSAERPAAPEPHRTSTTETGPFCNAVCSCGWRGPARRARGRARADAAAHTEG</sequence>
<dbReference type="RefSeq" id="WP_100202090.1">
    <property type="nucleotide sequence ID" value="NZ_PGGW01000040.1"/>
</dbReference>
<evidence type="ECO:0000256" key="1">
    <source>
        <dbReference type="SAM" id="MobiDB-lite"/>
    </source>
</evidence>